<evidence type="ECO:0000313" key="2">
    <source>
        <dbReference type="EMBL" id="MFC5368254.1"/>
    </source>
</evidence>
<dbReference type="EMBL" id="JBHSKX010000002">
    <property type="protein sequence ID" value="MFC5368254.1"/>
    <property type="molecule type" value="Genomic_DNA"/>
</dbReference>
<keyword evidence="1" id="KW-1133">Transmembrane helix</keyword>
<sequence length="132" mass="13371">MKQSSFRYVAVLDLLLVGLLVAAFGPQAVLATPVVPAMTLAGVLLFVGGSVEESSLGPVTLSWRQLLGAGYVLAAVAISSVYVGEGLAGSATGRDLFLLVVSSLGALTLVVVGVEVARDGEHFAVTPTVGTE</sequence>
<protein>
    <recommendedName>
        <fullName evidence="4">SPW repeat-containing protein</fullName>
    </recommendedName>
</protein>
<dbReference type="InterPro" id="IPR058307">
    <property type="entry name" value="DUF7994"/>
</dbReference>
<feature type="transmembrane region" description="Helical" evidence="1">
    <location>
        <begin position="66"/>
        <end position="84"/>
    </location>
</feature>
<comment type="caution">
    <text evidence="2">The sequence shown here is derived from an EMBL/GenBank/DDBJ whole genome shotgun (WGS) entry which is preliminary data.</text>
</comment>
<accession>A0ABD5RDW9</accession>
<keyword evidence="1" id="KW-0812">Transmembrane</keyword>
<dbReference type="Pfam" id="PF25957">
    <property type="entry name" value="DUF7994"/>
    <property type="match status" value="1"/>
</dbReference>
<proteinExistence type="predicted"/>
<feature type="transmembrane region" description="Helical" evidence="1">
    <location>
        <begin position="96"/>
        <end position="114"/>
    </location>
</feature>
<dbReference type="AlphaFoldDB" id="A0ABD5RDW9"/>
<reference evidence="2 3" key="1">
    <citation type="journal article" date="2019" name="Int. J. Syst. Evol. Microbiol.">
        <title>The Global Catalogue of Microorganisms (GCM) 10K type strain sequencing project: providing services to taxonomists for standard genome sequencing and annotation.</title>
        <authorList>
            <consortium name="The Broad Institute Genomics Platform"/>
            <consortium name="The Broad Institute Genome Sequencing Center for Infectious Disease"/>
            <person name="Wu L."/>
            <person name="Ma J."/>
        </authorList>
    </citation>
    <scope>NUCLEOTIDE SEQUENCE [LARGE SCALE GENOMIC DNA]</scope>
    <source>
        <strain evidence="2 3">CGMCC 1.12237</strain>
    </source>
</reference>
<evidence type="ECO:0008006" key="4">
    <source>
        <dbReference type="Google" id="ProtNLM"/>
    </source>
</evidence>
<dbReference type="Proteomes" id="UP001596201">
    <property type="component" value="Unassembled WGS sequence"/>
</dbReference>
<keyword evidence="3" id="KW-1185">Reference proteome</keyword>
<organism evidence="2 3">
    <name type="scientific">Salinirubrum litoreum</name>
    <dbReference type="NCBI Taxonomy" id="1126234"/>
    <lineage>
        <taxon>Archaea</taxon>
        <taxon>Methanobacteriati</taxon>
        <taxon>Methanobacteriota</taxon>
        <taxon>Stenosarchaea group</taxon>
        <taxon>Halobacteria</taxon>
        <taxon>Halobacteriales</taxon>
        <taxon>Haloferacaceae</taxon>
        <taxon>Salinirubrum</taxon>
    </lineage>
</organism>
<dbReference type="RefSeq" id="WP_227230509.1">
    <property type="nucleotide sequence ID" value="NZ_JAJCVJ010000002.1"/>
</dbReference>
<gene>
    <name evidence="2" type="ORF">ACFPJ5_15090</name>
</gene>
<keyword evidence="1" id="KW-0472">Membrane</keyword>
<name>A0ABD5RDW9_9EURY</name>
<evidence type="ECO:0000313" key="3">
    <source>
        <dbReference type="Proteomes" id="UP001596201"/>
    </source>
</evidence>
<evidence type="ECO:0000256" key="1">
    <source>
        <dbReference type="SAM" id="Phobius"/>
    </source>
</evidence>